<name>A0A2W4ZE87_9SPHN</name>
<dbReference type="Proteomes" id="UP000248614">
    <property type="component" value="Unassembled WGS sequence"/>
</dbReference>
<dbReference type="Pfam" id="PF04632">
    <property type="entry name" value="FUSC"/>
    <property type="match status" value="1"/>
</dbReference>
<feature type="transmembrane region" description="Helical" evidence="6">
    <location>
        <begin position="46"/>
        <end position="75"/>
    </location>
</feature>
<dbReference type="AlphaFoldDB" id="A0A2W4ZE87"/>
<evidence type="ECO:0000256" key="5">
    <source>
        <dbReference type="SAM" id="MobiDB-lite"/>
    </source>
</evidence>
<feature type="transmembrane region" description="Helical" evidence="6">
    <location>
        <begin position="135"/>
        <end position="152"/>
    </location>
</feature>
<feature type="transmembrane region" description="Helical" evidence="6">
    <location>
        <begin position="111"/>
        <end position="130"/>
    </location>
</feature>
<comment type="subcellular location">
    <subcellularLocation>
        <location evidence="1">Membrane</location>
        <topology evidence="1">Multi-pass membrane protein</topology>
    </subcellularLocation>
</comment>
<proteinExistence type="predicted"/>
<dbReference type="EMBL" id="QFNF01000005">
    <property type="protein sequence ID" value="PZO79996.1"/>
    <property type="molecule type" value="Genomic_DNA"/>
</dbReference>
<evidence type="ECO:0000313" key="8">
    <source>
        <dbReference type="EMBL" id="PZO79996.1"/>
    </source>
</evidence>
<dbReference type="Pfam" id="PF13515">
    <property type="entry name" value="FUSC_2"/>
    <property type="match status" value="1"/>
</dbReference>
<keyword evidence="3 6" id="KW-1133">Transmembrane helix</keyword>
<evidence type="ECO:0000256" key="2">
    <source>
        <dbReference type="ARBA" id="ARBA00022692"/>
    </source>
</evidence>
<dbReference type="GO" id="GO:0016020">
    <property type="term" value="C:membrane"/>
    <property type="evidence" value="ECO:0007669"/>
    <property type="project" value="UniProtKB-SubCell"/>
</dbReference>
<gene>
    <name evidence="8" type="ORF">DI632_03550</name>
</gene>
<evidence type="ECO:0000256" key="1">
    <source>
        <dbReference type="ARBA" id="ARBA00004141"/>
    </source>
</evidence>
<dbReference type="InterPro" id="IPR006726">
    <property type="entry name" value="PHBA_efflux_AaeB/fusaric-R"/>
</dbReference>
<feature type="transmembrane region" description="Helical" evidence="6">
    <location>
        <begin position="317"/>
        <end position="335"/>
    </location>
</feature>
<reference evidence="8 9" key="1">
    <citation type="submission" date="2017-08" db="EMBL/GenBank/DDBJ databases">
        <title>Infants hospitalized years apart are colonized by the same room-sourced microbial strains.</title>
        <authorList>
            <person name="Brooks B."/>
            <person name="Olm M.R."/>
            <person name="Firek B.A."/>
            <person name="Baker R."/>
            <person name="Thomas B.C."/>
            <person name="Morowitz M.J."/>
            <person name="Banfield J.F."/>
        </authorList>
    </citation>
    <scope>NUCLEOTIDE SEQUENCE [LARGE SCALE GENOMIC DNA]</scope>
    <source>
        <strain evidence="8">S2_018_000_R3_110</strain>
    </source>
</reference>
<feature type="domain" description="Integral membrane bound transporter" evidence="7">
    <location>
        <begin position="238"/>
        <end position="356"/>
    </location>
</feature>
<feature type="transmembrane region" description="Helical" evidence="6">
    <location>
        <begin position="214"/>
        <end position="237"/>
    </location>
</feature>
<accession>A0A2W4ZE87</accession>
<feature type="transmembrane region" description="Helical" evidence="6">
    <location>
        <begin position="274"/>
        <end position="305"/>
    </location>
</feature>
<keyword evidence="2 6" id="KW-0812">Transmembrane</keyword>
<sequence length="385" mass="40098">MHPTRGRWHGTADMAGGPKPEGNLPGTASTERSRLLLRRLDIGEHVLSVLLAIVIAHAIGAANVNWAAFTGYMVLRGHFADTLVRGMLRITGTLAGGVAALLIVPRVEGSWAWQALILLLIGTATQYGAIVGRRAYAWLFVGLTFAMVQFDAVEQPGLAVPDFVRTRLLETVAGTLACVAVGLMGTLTLRRLWPAEREPGSGGARWHPGAARHAAQSGMALAILAVLSAFVALPGLAQAPVTIMAVMLVPASAIGPSGLAPVSSRMGQRIAGCLAGAALAGTVLLVAHGSAVLLIAGTVAGVAIGRMIETGEHARRYVGTQFVLAVLVILVPDTYADAQMEPGWHRLLGILTGIAVLGPVLVAWHWIGPLVGGRQGPVRDGGHER</sequence>
<feature type="transmembrane region" description="Helical" evidence="6">
    <location>
        <begin position="172"/>
        <end position="193"/>
    </location>
</feature>
<feature type="transmembrane region" description="Helical" evidence="6">
    <location>
        <begin position="87"/>
        <end position="105"/>
    </location>
</feature>
<evidence type="ECO:0000256" key="6">
    <source>
        <dbReference type="SAM" id="Phobius"/>
    </source>
</evidence>
<comment type="caution">
    <text evidence="8">The sequence shown here is derived from an EMBL/GenBank/DDBJ whole genome shotgun (WGS) entry which is preliminary data.</text>
</comment>
<organism evidence="8 9">
    <name type="scientific">Sphingomonas hengshuiensis</name>
    <dbReference type="NCBI Taxonomy" id="1609977"/>
    <lineage>
        <taxon>Bacteria</taxon>
        <taxon>Pseudomonadati</taxon>
        <taxon>Pseudomonadota</taxon>
        <taxon>Alphaproteobacteria</taxon>
        <taxon>Sphingomonadales</taxon>
        <taxon>Sphingomonadaceae</taxon>
        <taxon>Sphingomonas</taxon>
    </lineage>
</organism>
<protein>
    <recommendedName>
        <fullName evidence="7">Integral membrane bound transporter domain-containing protein</fullName>
    </recommendedName>
</protein>
<evidence type="ECO:0000259" key="7">
    <source>
        <dbReference type="Pfam" id="PF13515"/>
    </source>
</evidence>
<dbReference type="InterPro" id="IPR049453">
    <property type="entry name" value="Memb_transporter_dom"/>
</dbReference>
<evidence type="ECO:0000313" key="9">
    <source>
        <dbReference type="Proteomes" id="UP000248614"/>
    </source>
</evidence>
<evidence type="ECO:0000256" key="4">
    <source>
        <dbReference type="ARBA" id="ARBA00023136"/>
    </source>
</evidence>
<feature type="region of interest" description="Disordered" evidence="5">
    <location>
        <begin position="1"/>
        <end position="28"/>
    </location>
</feature>
<feature type="transmembrane region" description="Helical" evidence="6">
    <location>
        <begin position="347"/>
        <end position="367"/>
    </location>
</feature>
<evidence type="ECO:0000256" key="3">
    <source>
        <dbReference type="ARBA" id="ARBA00022989"/>
    </source>
</evidence>
<keyword evidence="4 6" id="KW-0472">Membrane</keyword>